<organism evidence="1 2">
    <name type="scientific">Streptomyces acidicola</name>
    <dbReference type="NCBI Taxonomy" id="2596892"/>
    <lineage>
        <taxon>Bacteria</taxon>
        <taxon>Bacillati</taxon>
        <taxon>Actinomycetota</taxon>
        <taxon>Actinomycetes</taxon>
        <taxon>Kitasatosporales</taxon>
        <taxon>Streptomycetaceae</taxon>
        <taxon>Streptomyces</taxon>
    </lineage>
</organism>
<comment type="caution">
    <text evidence="1">The sequence shown here is derived from an EMBL/GenBank/DDBJ whole genome shotgun (WGS) entry which is preliminary data.</text>
</comment>
<gene>
    <name evidence="1" type="ORF">FPZ41_05710</name>
</gene>
<name>A0A5N8WKX1_9ACTN</name>
<dbReference type="Proteomes" id="UP000373149">
    <property type="component" value="Unassembled WGS sequence"/>
</dbReference>
<sequence length="62" mass="6603">MGLGDLGVLDSGDLFQFGCQGVDVRPEGRELGRVPLPEATSRETGTAAILSGRITARSERWT</sequence>
<keyword evidence="2" id="KW-1185">Reference proteome</keyword>
<protein>
    <submittedName>
        <fullName evidence="1">Uncharacterized protein</fullName>
    </submittedName>
</protein>
<proteinExistence type="predicted"/>
<evidence type="ECO:0000313" key="1">
    <source>
        <dbReference type="EMBL" id="MPY48113.1"/>
    </source>
</evidence>
<evidence type="ECO:0000313" key="2">
    <source>
        <dbReference type="Proteomes" id="UP000373149"/>
    </source>
</evidence>
<dbReference type="EMBL" id="VMNX01000010">
    <property type="protein sequence ID" value="MPY48113.1"/>
    <property type="molecule type" value="Genomic_DNA"/>
</dbReference>
<reference evidence="1 2" key="1">
    <citation type="submission" date="2019-09" db="EMBL/GenBank/DDBJ databases">
        <authorList>
            <person name="Duangmal K."/>
            <person name="Teo W.F.A."/>
            <person name="Lipun K."/>
        </authorList>
    </citation>
    <scope>NUCLEOTIDE SEQUENCE [LARGE SCALE GENOMIC DNA]</scope>
    <source>
        <strain evidence="1 2">K1PN6</strain>
    </source>
</reference>
<accession>A0A5N8WKX1</accession>
<dbReference type="RefSeq" id="WP_152859766.1">
    <property type="nucleotide sequence ID" value="NZ_VMNX01000010.1"/>
</dbReference>
<dbReference type="AlphaFoldDB" id="A0A5N8WKX1"/>